<name>A0AAD6LAB8_9ROSI</name>
<keyword evidence="4" id="KW-0808">Transferase</keyword>
<dbReference type="Pfam" id="PF04560">
    <property type="entry name" value="RNA_pol_Rpb2_7"/>
    <property type="match status" value="1"/>
</dbReference>
<evidence type="ECO:0000256" key="4">
    <source>
        <dbReference type="ARBA" id="ARBA00022679"/>
    </source>
</evidence>
<dbReference type="GO" id="GO:0006351">
    <property type="term" value="P:DNA-templated transcription"/>
    <property type="evidence" value="ECO:0007669"/>
    <property type="project" value="InterPro"/>
</dbReference>
<gene>
    <name evidence="8" type="ORF">NC653_039072</name>
</gene>
<dbReference type="InterPro" id="IPR015712">
    <property type="entry name" value="DNA-dir_RNA_pol_su2"/>
</dbReference>
<dbReference type="AlphaFoldDB" id="A0AAD6LAB8"/>
<evidence type="ECO:0000256" key="6">
    <source>
        <dbReference type="ARBA" id="ARBA00023163"/>
    </source>
</evidence>
<dbReference type="Gene3D" id="3.90.1800.10">
    <property type="entry name" value="RNA polymerase alpha subunit dimerisation domain"/>
    <property type="match status" value="1"/>
</dbReference>
<protein>
    <recommendedName>
        <fullName evidence="2">DNA-directed RNA polymerase</fullName>
        <ecNumber evidence="2">2.7.7.6</ecNumber>
    </recommendedName>
</protein>
<evidence type="ECO:0000256" key="3">
    <source>
        <dbReference type="ARBA" id="ARBA00022478"/>
    </source>
</evidence>
<keyword evidence="6" id="KW-0804">Transcription</keyword>
<keyword evidence="5" id="KW-0548">Nucleotidyltransferase</keyword>
<dbReference type="EMBL" id="JAQIZT010000018">
    <property type="protein sequence ID" value="KAJ6957031.1"/>
    <property type="molecule type" value="Genomic_DNA"/>
</dbReference>
<keyword evidence="9" id="KW-1185">Reference proteome</keyword>
<dbReference type="SUPFAM" id="SSF64484">
    <property type="entry name" value="beta and beta-prime subunits of DNA dependent RNA-polymerase"/>
    <property type="match status" value="1"/>
</dbReference>
<evidence type="ECO:0000313" key="8">
    <source>
        <dbReference type="EMBL" id="KAJ6957031.1"/>
    </source>
</evidence>
<comment type="caution">
    <text evidence="8">The sequence shown here is derived from an EMBL/GenBank/DDBJ whole genome shotgun (WGS) entry which is preliminary data.</text>
</comment>
<evidence type="ECO:0000256" key="5">
    <source>
        <dbReference type="ARBA" id="ARBA00022695"/>
    </source>
</evidence>
<dbReference type="PANTHER" id="PTHR20856">
    <property type="entry name" value="DNA-DIRECTED RNA POLYMERASE I SUBUNIT 2"/>
    <property type="match status" value="1"/>
</dbReference>
<dbReference type="InterPro" id="IPR007641">
    <property type="entry name" value="RNA_pol_Rpb2_7"/>
</dbReference>
<evidence type="ECO:0000256" key="2">
    <source>
        <dbReference type="ARBA" id="ARBA00012418"/>
    </source>
</evidence>
<evidence type="ECO:0000313" key="9">
    <source>
        <dbReference type="Proteomes" id="UP001164929"/>
    </source>
</evidence>
<feature type="domain" description="RNA polymerase Rpb2" evidence="7">
    <location>
        <begin position="33"/>
        <end position="115"/>
    </location>
</feature>
<dbReference type="GO" id="GO:0032549">
    <property type="term" value="F:ribonucleoside binding"/>
    <property type="evidence" value="ECO:0007669"/>
    <property type="project" value="InterPro"/>
</dbReference>
<keyword evidence="3" id="KW-0240">DNA-directed RNA polymerase</keyword>
<comment type="similarity">
    <text evidence="1">Belongs to the RNA polymerase beta chain family.</text>
</comment>
<dbReference type="Proteomes" id="UP001164929">
    <property type="component" value="Chromosome 18"/>
</dbReference>
<reference evidence="8 9" key="1">
    <citation type="journal article" date="2023" name="Mol. Ecol. Resour.">
        <title>Chromosome-level genome assembly of a triploid poplar Populus alba 'Berolinensis'.</title>
        <authorList>
            <person name="Chen S."/>
            <person name="Yu Y."/>
            <person name="Wang X."/>
            <person name="Wang S."/>
            <person name="Zhang T."/>
            <person name="Zhou Y."/>
            <person name="He R."/>
            <person name="Meng N."/>
            <person name="Wang Y."/>
            <person name="Liu W."/>
            <person name="Liu Z."/>
            <person name="Liu J."/>
            <person name="Guo Q."/>
            <person name="Huang H."/>
            <person name="Sederoff R.R."/>
            <person name="Wang G."/>
            <person name="Qu G."/>
            <person name="Chen S."/>
        </authorList>
    </citation>
    <scope>NUCLEOTIDE SEQUENCE [LARGE SCALE GENOMIC DNA]</scope>
    <source>
        <strain evidence="8">SC-2020</strain>
    </source>
</reference>
<dbReference type="EC" id="2.7.7.6" evidence="2"/>
<dbReference type="GO" id="GO:0003899">
    <property type="term" value="F:DNA-directed RNA polymerase activity"/>
    <property type="evidence" value="ECO:0007669"/>
    <property type="project" value="UniProtKB-EC"/>
</dbReference>
<accession>A0AAD6LAB8</accession>
<proteinExistence type="inferred from homology"/>
<organism evidence="8 9">
    <name type="scientific">Populus alba x Populus x berolinensis</name>
    <dbReference type="NCBI Taxonomy" id="444605"/>
    <lineage>
        <taxon>Eukaryota</taxon>
        <taxon>Viridiplantae</taxon>
        <taxon>Streptophyta</taxon>
        <taxon>Embryophyta</taxon>
        <taxon>Tracheophyta</taxon>
        <taxon>Spermatophyta</taxon>
        <taxon>Magnoliopsida</taxon>
        <taxon>eudicotyledons</taxon>
        <taxon>Gunneridae</taxon>
        <taxon>Pentapetalae</taxon>
        <taxon>rosids</taxon>
        <taxon>fabids</taxon>
        <taxon>Malpighiales</taxon>
        <taxon>Salicaceae</taxon>
        <taxon>Saliceae</taxon>
        <taxon>Populus</taxon>
    </lineage>
</organism>
<evidence type="ECO:0000256" key="1">
    <source>
        <dbReference type="ARBA" id="ARBA00006835"/>
    </source>
</evidence>
<dbReference type="GO" id="GO:0000428">
    <property type="term" value="C:DNA-directed RNA polymerase complex"/>
    <property type="evidence" value="ECO:0007669"/>
    <property type="project" value="UniProtKB-KW"/>
</dbReference>
<sequence length="194" mass="22097">MGPTFYQRLVHMAEDKVIHPLTRQPVADRKRFGGIKFGEMERDCLIAHGASANLHERLFTLSDSSEMHICQKCKNVANVIQRAVPGGRKIRGPYCRVCESVDDLIKGFLSSYFGVSSGRLHVMEVSNMQDMFFKAMFPESVYGMVKYYMDGMQDCNELVGFEPVWLYDKTYQLGWSSKSLSNEKLCRGLILTSL</sequence>
<evidence type="ECO:0000259" key="7">
    <source>
        <dbReference type="Pfam" id="PF04560"/>
    </source>
</evidence>
<dbReference type="GO" id="GO:0003677">
    <property type="term" value="F:DNA binding"/>
    <property type="evidence" value="ECO:0007669"/>
    <property type="project" value="InterPro"/>
</dbReference>